<dbReference type="EMBL" id="BJNE01000002">
    <property type="protein sequence ID" value="GEC11423.1"/>
    <property type="molecule type" value="Genomic_DNA"/>
</dbReference>
<gene>
    <name evidence="2" type="ORF">ANI01nite_06260</name>
</gene>
<keyword evidence="3" id="KW-1185">Reference proteome</keyword>
<dbReference type="RefSeq" id="WP_141355948.1">
    <property type="nucleotide sequence ID" value="NZ_BAAAWM010000001.1"/>
</dbReference>
<keyword evidence="1" id="KW-0472">Membrane</keyword>
<evidence type="ECO:0000313" key="3">
    <source>
        <dbReference type="Proteomes" id="UP000316242"/>
    </source>
</evidence>
<reference evidence="2 3" key="1">
    <citation type="submission" date="2019-06" db="EMBL/GenBank/DDBJ databases">
        <title>Whole genome shotgun sequence of Glutamicibacter nicotianae NBRC 14234.</title>
        <authorList>
            <person name="Hosoyama A."/>
            <person name="Uohara A."/>
            <person name="Ohji S."/>
            <person name="Ichikawa N."/>
        </authorList>
    </citation>
    <scope>NUCLEOTIDE SEQUENCE [LARGE SCALE GENOMIC DNA]</scope>
    <source>
        <strain evidence="2 3">NBRC 14234</strain>
    </source>
</reference>
<evidence type="ECO:0000256" key="1">
    <source>
        <dbReference type="SAM" id="Phobius"/>
    </source>
</evidence>
<sequence>MRKLLATSGAAVIAAYAVYGALLMNNWAVVAASGIPLDETIVQMAAMDQDYDSLGGWVFAAIGIALAISWLVSVIASGRKLPAWAAIGTWSLIVALGAPAYFFASFANMNSVGDTFADWNAGAAADLEEPLYIASILALALLAAMGVLGLRAALTRPPRPLAQASR</sequence>
<feature type="transmembrane region" description="Helical" evidence="1">
    <location>
        <begin position="131"/>
        <end position="150"/>
    </location>
</feature>
<comment type="caution">
    <text evidence="2">The sequence shown here is derived from an EMBL/GenBank/DDBJ whole genome shotgun (WGS) entry which is preliminary data.</text>
</comment>
<feature type="transmembrane region" description="Helical" evidence="1">
    <location>
        <begin position="83"/>
        <end position="104"/>
    </location>
</feature>
<proteinExistence type="predicted"/>
<organism evidence="2 3">
    <name type="scientific">Glutamicibacter nicotianae</name>
    <name type="common">Arthrobacter nicotianae</name>
    <dbReference type="NCBI Taxonomy" id="37929"/>
    <lineage>
        <taxon>Bacteria</taxon>
        <taxon>Bacillati</taxon>
        <taxon>Actinomycetota</taxon>
        <taxon>Actinomycetes</taxon>
        <taxon>Micrococcales</taxon>
        <taxon>Micrococcaceae</taxon>
        <taxon>Glutamicibacter</taxon>
    </lineage>
</organism>
<evidence type="ECO:0000313" key="2">
    <source>
        <dbReference type="EMBL" id="GEC11423.1"/>
    </source>
</evidence>
<keyword evidence="1" id="KW-0812">Transmembrane</keyword>
<dbReference type="Proteomes" id="UP000316242">
    <property type="component" value="Unassembled WGS sequence"/>
</dbReference>
<accession>A0ABQ0RHX0</accession>
<evidence type="ECO:0008006" key="4">
    <source>
        <dbReference type="Google" id="ProtNLM"/>
    </source>
</evidence>
<feature type="transmembrane region" description="Helical" evidence="1">
    <location>
        <begin position="56"/>
        <end position="76"/>
    </location>
</feature>
<protein>
    <recommendedName>
        <fullName evidence="4">DUF1772 domain-containing protein</fullName>
    </recommendedName>
</protein>
<name>A0ABQ0RHX0_GLUNI</name>
<keyword evidence="1" id="KW-1133">Transmembrane helix</keyword>